<dbReference type="Gene3D" id="1.20.1560.10">
    <property type="entry name" value="ABC transporter type 1, transmembrane domain"/>
    <property type="match status" value="1"/>
</dbReference>
<dbReference type="InterPro" id="IPR039421">
    <property type="entry name" value="Type_1_exporter"/>
</dbReference>
<evidence type="ECO:0000256" key="2">
    <source>
        <dbReference type="ARBA" id="ARBA00022448"/>
    </source>
</evidence>
<dbReference type="GO" id="GO:0016887">
    <property type="term" value="F:ATP hydrolysis activity"/>
    <property type="evidence" value="ECO:0007669"/>
    <property type="project" value="InterPro"/>
</dbReference>
<feature type="domain" description="ABC transporter" evidence="10">
    <location>
        <begin position="369"/>
        <end position="602"/>
    </location>
</feature>
<dbReference type="PROSITE" id="PS50929">
    <property type="entry name" value="ABC_TM1F"/>
    <property type="match status" value="1"/>
</dbReference>
<evidence type="ECO:0000256" key="6">
    <source>
        <dbReference type="ARBA" id="ARBA00022840"/>
    </source>
</evidence>
<dbReference type="Proteomes" id="UP000637359">
    <property type="component" value="Unassembled WGS sequence"/>
</dbReference>
<dbReference type="RefSeq" id="WP_186869977.1">
    <property type="nucleotide sequence ID" value="NZ_JACOOL010000007.1"/>
</dbReference>
<feature type="transmembrane region" description="Helical" evidence="9">
    <location>
        <begin position="51"/>
        <end position="73"/>
    </location>
</feature>
<dbReference type="SUPFAM" id="SSF52540">
    <property type="entry name" value="P-loop containing nucleoside triphosphate hydrolases"/>
    <property type="match status" value="1"/>
</dbReference>
<name>A0A923RIK2_9BACI</name>
<dbReference type="GO" id="GO:0005886">
    <property type="term" value="C:plasma membrane"/>
    <property type="evidence" value="ECO:0007669"/>
    <property type="project" value="UniProtKB-SubCell"/>
</dbReference>
<evidence type="ECO:0000256" key="8">
    <source>
        <dbReference type="ARBA" id="ARBA00023136"/>
    </source>
</evidence>
<evidence type="ECO:0000313" key="12">
    <source>
        <dbReference type="EMBL" id="MBC5637264.1"/>
    </source>
</evidence>
<evidence type="ECO:0000256" key="9">
    <source>
        <dbReference type="SAM" id="Phobius"/>
    </source>
</evidence>
<keyword evidence="7 9" id="KW-1133">Transmembrane helix</keyword>
<feature type="transmembrane region" description="Helical" evidence="9">
    <location>
        <begin position="167"/>
        <end position="187"/>
    </location>
</feature>
<reference evidence="12" key="1">
    <citation type="submission" date="2020-08" db="EMBL/GenBank/DDBJ databases">
        <title>Genome public.</title>
        <authorList>
            <person name="Liu C."/>
            <person name="Sun Q."/>
        </authorList>
    </citation>
    <scope>NUCLEOTIDE SEQUENCE</scope>
    <source>
        <strain evidence="12">BX22</strain>
    </source>
</reference>
<dbReference type="GO" id="GO:0015421">
    <property type="term" value="F:ABC-type oligopeptide transporter activity"/>
    <property type="evidence" value="ECO:0007669"/>
    <property type="project" value="TreeGrafter"/>
</dbReference>
<evidence type="ECO:0000259" key="11">
    <source>
        <dbReference type="PROSITE" id="PS50929"/>
    </source>
</evidence>
<dbReference type="InterPro" id="IPR017871">
    <property type="entry name" value="ABC_transporter-like_CS"/>
</dbReference>
<dbReference type="PANTHER" id="PTHR43394">
    <property type="entry name" value="ATP-DEPENDENT PERMEASE MDL1, MITOCHONDRIAL"/>
    <property type="match status" value="1"/>
</dbReference>
<keyword evidence="4 9" id="KW-0812">Transmembrane</keyword>
<protein>
    <submittedName>
        <fullName evidence="12">ABC transporter ATP-binding protein</fullName>
    </submittedName>
</protein>
<accession>A0A923RIK2</accession>
<keyword evidence="13" id="KW-1185">Reference proteome</keyword>
<feature type="transmembrane region" description="Helical" evidence="9">
    <location>
        <begin position="85"/>
        <end position="108"/>
    </location>
</feature>
<dbReference type="EMBL" id="JACOOL010000007">
    <property type="protein sequence ID" value="MBC5637264.1"/>
    <property type="molecule type" value="Genomic_DNA"/>
</dbReference>
<keyword evidence="8 9" id="KW-0472">Membrane</keyword>
<dbReference type="InterPro" id="IPR027417">
    <property type="entry name" value="P-loop_NTPase"/>
</dbReference>
<dbReference type="CDD" id="cd18547">
    <property type="entry name" value="ABC_6TM_Tm288_like"/>
    <property type="match status" value="1"/>
</dbReference>
<dbReference type="FunFam" id="3.40.50.300:FF:000287">
    <property type="entry name" value="Multidrug ABC transporter ATP-binding protein"/>
    <property type="match status" value="1"/>
</dbReference>
<dbReference type="SMART" id="SM00382">
    <property type="entry name" value="AAA"/>
    <property type="match status" value="1"/>
</dbReference>
<dbReference type="SUPFAM" id="SSF90123">
    <property type="entry name" value="ABC transporter transmembrane region"/>
    <property type="match status" value="1"/>
</dbReference>
<evidence type="ECO:0000256" key="1">
    <source>
        <dbReference type="ARBA" id="ARBA00004651"/>
    </source>
</evidence>
<evidence type="ECO:0000256" key="7">
    <source>
        <dbReference type="ARBA" id="ARBA00022989"/>
    </source>
</evidence>
<keyword evidence="6 12" id="KW-0067">ATP-binding</keyword>
<sequence>MSIKQQLKDPFQYEKIPIENISEEVTKKRAKNTWGTIKRIWSYLAREKAKLWFVIFMVLISSAMSLLGPFMVGKAIDGFIVDKEVAGLGMLVIGLLFVYLLHSSSVFLQNYWMIGIAQNTVYDLRSELFHKFHRLPIAYFDKRQHGELMSRITNDIDNVNNTLNQSVIQVFSSILTLLGTVGVMLYLSPLLTLVTMTIIPVMFFATRWITKRTGPLYKLQQKRLGELNGYVEETVSGQHVVKTYSQEERVINEFEVKNKDLNHSGFWALTISGFIPKVMNMLNFLSFGMIALVGGILAINTTLVTVGTIVIFTEYARQFTRPLNELSNQFNLLLSAVAGAERVFNVIDEEEEEQDEDKAIELNRTHGYFKFENVSFGYEEETIIDNVSFEAKPGQSVAFVGHTGAGKTTVINLISRFYNYDYGRITLDGIDLKDIKRSSLRSHMAFVLQDSFLFHNTIRENIRYGRLTASDDEVIEAAKKANAHDFIVQLPDGYDTILDQEGSGISQGQKQLLTIARAFIAEPTILILDEATSNIDTITELKIQEALKELMKGRTSFIIAHRLNTIQEADQIVMLEHGAILEKGNHNELLDLKENYYNLYKGQLREVVGS</sequence>
<organism evidence="12 13">
    <name type="scientific">Ornithinibacillus hominis</name>
    <dbReference type="NCBI Taxonomy" id="2763055"/>
    <lineage>
        <taxon>Bacteria</taxon>
        <taxon>Bacillati</taxon>
        <taxon>Bacillota</taxon>
        <taxon>Bacilli</taxon>
        <taxon>Bacillales</taxon>
        <taxon>Bacillaceae</taxon>
        <taxon>Ornithinibacillus</taxon>
    </lineage>
</organism>
<dbReference type="AlphaFoldDB" id="A0A923RIK2"/>
<proteinExistence type="predicted"/>
<dbReference type="Pfam" id="PF00005">
    <property type="entry name" value="ABC_tran"/>
    <property type="match status" value="1"/>
</dbReference>
<dbReference type="PROSITE" id="PS00211">
    <property type="entry name" value="ABC_TRANSPORTER_1"/>
    <property type="match status" value="1"/>
</dbReference>
<comment type="caution">
    <text evidence="12">The sequence shown here is derived from an EMBL/GenBank/DDBJ whole genome shotgun (WGS) entry which is preliminary data.</text>
</comment>
<evidence type="ECO:0000256" key="5">
    <source>
        <dbReference type="ARBA" id="ARBA00022741"/>
    </source>
</evidence>
<dbReference type="GO" id="GO:0005524">
    <property type="term" value="F:ATP binding"/>
    <property type="evidence" value="ECO:0007669"/>
    <property type="project" value="UniProtKB-KW"/>
</dbReference>
<dbReference type="PROSITE" id="PS50893">
    <property type="entry name" value="ABC_TRANSPORTER_2"/>
    <property type="match status" value="1"/>
</dbReference>
<gene>
    <name evidence="12" type="ORF">H8S33_10655</name>
</gene>
<dbReference type="InterPro" id="IPR003439">
    <property type="entry name" value="ABC_transporter-like_ATP-bd"/>
</dbReference>
<feature type="transmembrane region" description="Helical" evidence="9">
    <location>
        <begin position="284"/>
        <end position="312"/>
    </location>
</feature>
<keyword evidence="3" id="KW-1003">Cell membrane</keyword>
<keyword evidence="2" id="KW-0813">Transport</keyword>
<evidence type="ECO:0000259" key="10">
    <source>
        <dbReference type="PROSITE" id="PS50893"/>
    </source>
</evidence>
<dbReference type="Gene3D" id="3.40.50.300">
    <property type="entry name" value="P-loop containing nucleotide triphosphate hydrolases"/>
    <property type="match status" value="1"/>
</dbReference>
<evidence type="ECO:0000256" key="4">
    <source>
        <dbReference type="ARBA" id="ARBA00022692"/>
    </source>
</evidence>
<keyword evidence="5" id="KW-0547">Nucleotide-binding</keyword>
<dbReference type="PANTHER" id="PTHR43394:SF1">
    <property type="entry name" value="ATP-BINDING CASSETTE SUB-FAMILY B MEMBER 10, MITOCHONDRIAL"/>
    <property type="match status" value="1"/>
</dbReference>
<dbReference type="InterPro" id="IPR011527">
    <property type="entry name" value="ABC1_TM_dom"/>
</dbReference>
<dbReference type="Pfam" id="PF00664">
    <property type="entry name" value="ABC_membrane"/>
    <property type="match status" value="1"/>
</dbReference>
<dbReference type="InterPro" id="IPR036640">
    <property type="entry name" value="ABC1_TM_sf"/>
</dbReference>
<evidence type="ECO:0000313" key="13">
    <source>
        <dbReference type="Proteomes" id="UP000637359"/>
    </source>
</evidence>
<dbReference type="InterPro" id="IPR003593">
    <property type="entry name" value="AAA+_ATPase"/>
</dbReference>
<dbReference type="FunFam" id="1.20.1560.10:FF:000011">
    <property type="entry name" value="Multidrug ABC transporter ATP-binding protein"/>
    <property type="match status" value="1"/>
</dbReference>
<comment type="subcellular location">
    <subcellularLocation>
        <location evidence="1">Cell membrane</location>
        <topology evidence="1">Multi-pass membrane protein</topology>
    </subcellularLocation>
</comment>
<dbReference type="CDD" id="cd03254">
    <property type="entry name" value="ABCC_Glucan_exporter_like"/>
    <property type="match status" value="1"/>
</dbReference>
<feature type="domain" description="ABC transmembrane type-1" evidence="11">
    <location>
        <begin position="52"/>
        <end position="335"/>
    </location>
</feature>
<evidence type="ECO:0000256" key="3">
    <source>
        <dbReference type="ARBA" id="ARBA00022475"/>
    </source>
</evidence>
<feature type="transmembrane region" description="Helical" evidence="9">
    <location>
        <begin position="193"/>
        <end position="210"/>
    </location>
</feature>